<dbReference type="SUPFAM" id="SSF111369">
    <property type="entry name" value="HlyD-like secretion proteins"/>
    <property type="match status" value="1"/>
</dbReference>
<evidence type="ECO:0000256" key="1">
    <source>
        <dbReference type="ARBA" id="ARBA00009477"/>
    </source>
</evidence>
<proteinExistence type="inferred from homology"/>
<dbReference type="Pfam" id="PF25971">
    <property type="entry name" value="CzcB_N"/>
    <property type="match status" value="1"/>
</dbReference>
<evidence type="ECO:0000313" key="11">
    <source>
        <dbReference type="EMBL" id="GGX13283.1"/>
    </source>
</evidence>
<dbReference type="InterPro" id="IPR051909">
    <property type="entry name" value="MFP_Cation_Efflux"/>
</dbReference>
<dbReference type="InterPro" id="IPR058646">
    <property type="entry name" value="CzcB_N"/>
</dbReference>
<feature type="coiled-coil region" evidence="3">
    <location>
        <begin position="285"/>
        <end position="319"/>
    </location>
</feature>
<dbReference type="Gene3D" id="2.40.420.20">
    <property type="match status" value="1"/>
</dbReference>
<dbReference type="Pfam" id="PF25893">
    <property type="entry name" value="HH_CzcB"/>
    <property type="match status" value="1"/>
</dbReference>
<dbReference type="RefSeq" id="WP_186890614.1">
    <property type="nucleotide sequence ID" value="NZ_BMYT01000003.1"/>
</dbReference>
<reference evidence="12" key="1">
    <citation type="journal article" date="2019" name="Int. J. Syst. Evol. Microbiol.">
        <title>The Global Catalogue of Microorganisms (GCM) 10K type strain sequencing project: providing services to taxonomists for standard genome sequencing and annotation.</title>
        <authorList>
            <consortium name="The Broad Institute Genomics Platform"/>
            <consortium name="The Broad Institute Genome Sequencing Center for Infectious Disease"/>
            <person name="Wu L."/>
            <person name="Ma J."/>
        </authorList>
    </citation>
    <scope>NUCLEOTIDE SEQUENCE [LARGE SCALE GENOMIC DNA]</scope>
    <source>
        <strain evidence="12">KCTC 23916</strain>
    </source>
</reference>
<dbReference type="InterPro" id="IPR058647">
    <property type="entry name" value="BSH_CzcB-like"/>
</dbReference>
<dbReference type="InterPro" id="IPR058792">
    <property type="entry name" value="Beta-barrel_RND_2"/>
</dbReference>
<dbReference type="Pfam" id="PF25973">
    <property type="entry name" value="BSH_CzcB"/>
    <property type="match status" value="1"/>
</dbReference>
<dbReference type="PANTHER" id="PTHR30097">
    <property type="entry name" value="CATION EFFLUX SYSTEM PROTEIN CUSB"/>
    <property type="match status" value="1"/>
</dbReference>
<evidence type="ECO:0000256" key="2">
    <source>
        <dbReference type="ARBA" id="ARBA00022448"/>
    </source>
</evidence>
<dbReference type="EMBL" id="BMYT01000003">
    <property type="protein sequence ID" value="GGX13283.1"/>
    <property type="molecule type" value="Genomic_DNA"/>
</dbReference>
<evidence type="ECO:0000259" key="8">
    <source>
        <dbReference type="Pfam" id="PF25971"/>
    </source>
</evidence>
<feature type="transmembrane region" description="Helical" evidence="5">
    <location>
        <begin position="20"/>
        <end position="38"/>
    </location>
</feature>
<gene>
    <name evidence="11" type="primary">czcB</name>
    <name evidence="11" type="ORF">GCM10011282_19270</name>
</gene>
<protein>
    <submittedName>
        <fullName evidence="11">Cobalt-zinc-cadmium resistance protein</fullName>
    </submittedName>
</protein>
<dbReference type="NCBIfam" id="TIGR01730">
    <property type="entry name" value="RND_mfp"/>
    <property type="match status" value="1"/>
</dbReference>
<dbReference type="Pfam" id="PF25954">
    <property type="entry name" value="Beta-barrel_RND_2"/>
    <property type="match status" value="1"/>
</dbReference>
<keyword evidence="5" id="KW-0812">Transmembrane</keyword>
<keyword evidence="3" id="KW-0175">Coiled coil</keyword>
<dbReference type="InterPro" id="IPR058648">
    <property type="entry name" value="HH_CzcB-like"/>
</dbReference>
<feature type="region of interest" description="Disordered" evidence="4">
    <location>
        <begin position="47"/>
        <end position="79"/>
    </location>
</feature>
<feature type="domain" description="CzcB-like barrel-sandwich hybrid" evidence="9">
    <location>
        <begin position="218"/>
        <end position="364"/>
    </location>
</feature>
<keyword evidence="5" id="KW-1133">Transmembrane helix</keyword>
<feature type="compositionally biased region" description="Basic and acidic residues" evidence="4">
    <location>
        <begin position="47"/>
        <end position="68"/>
    </location>
</feature>
<dbReference type="Gene3D" id="2.40.30.170">
    <property type="match status" value="1"/>
</dbReference>
<evidence type="ECO:0000313" key="12">
    <source>
        <dbReference type="Proteomes" id="UP000620127"/>
    </source>
</evidence>
<name>A0ABQ2XF45_9BURK</name>
<organism evidence="11 12">
    <name type="scientific">Undibacterium macrobrachii</name>
    <dbReference type="NCBI Taxonomy" id="1119058"/>
    <lineage>
        <taxon>Bacteria</taxon>
        <taxon>Pseudomonadati</taxon>
        <taxon>Pseudomonadota</taxon>
        <taxon>Betaproteobacteria</taxon>
        <taxon>Burkholderiales</taxon>
        <taxon>Oxalobacteraceae</taxon>
        <taxon>Undibacterium</taxon>
    </lineage>
</organism>
<dbReference type="InterPro" id="IPR058649">
    <property type="entry name" value="CzcB_C"/>
</dbReference>
<evidence type="ECO:0000256" key="4">
    <source>
        <dbReference type="SAM" id="MobiDB-lite"/>
    </source>
</evidence>
<evidence type="ECO:0000256" key="3">
    <source>
        <dbReference type="SAM" id="Coils"/>
    </source>
</evidence>
<dbReference type="InterPro" id="IPR006143">
    <property type="entry name" value="RND_pump_MFP"/>
</dbReference>
<keyword evidence="12" id="KW-1185">Reference proteome</keyword>
<comment type="caution">
    <text evidence="11">The sequence shown here is derived from an EMBL/GenBank/DDBJ whole genome shotgun (WGS) entry which is preliminary data.</text>
</comment>
<comment type="similarity">
    <text evidence="1">Belongs to the membrane fusion protein (MFP) (TC 8.A.1) family.</text>
</comment>
<feature type="domain" description="CusB-like beta-barrel" evidence="7">
    <location>
        <begin position="367"/>
        <end position="442"/>
    </location>
</feature>
<dbReference type="Gene3D" id="2.40.50.100">
    <property type="match status" value="1"/>
</dbReference>
<feature type="domain" description="CzcB-like alpha-helical hairpin" evidence="6">
    <location>
        <begin position="256"/>
        <end position="315"/>
    </location>
</feature>
<sequence length="521" mass="56739">MKFLSQLTQSSPIKYRNQAIAVGIVLVVGVILAIAILFTNKSGTKAEEHDEAGHANEHAEHAKERSEEPATDQKGPHGGRLLKQGTYALEVAIFEVDSAPVFRLYPYQNGKALPPKSSEVTVLVQRLGQEVQTYLLKAEQDYLTSTKELEEPHSFEVKIKAIFDQKTYDFQYEQIEGRVQMSEQQRKHNGIETQVAGPMLLQSTMSLLGEIRLNADNTVHVVPRLTGLVERVLVNAGDKVKQGQVLAIISSQLLADQRGEVLAAQKRFVLAKKSFEREKKLWEEKISAEQDYLAAQNALQEAEITRQSAEQKLAALGANSPLSATGGSLTRLEIRSPINGTITEKNIAMGQVLKEDATIFTVTNLDTVWVEAVIPAKELGQIKVGQKATISATAFEASTTGKVSYVGSVVGDQTLSAMARLVVSNAKGMWYPGLPVNLVVQSAAVNTPVVVASEAIQSVNEVSSVFIKVGDQFEVRPVELGRTNGKFTEVIKGLLAGETYVSKNSFLMKAELGKSSVGHDD</sequence>
<feature type="domain" description="CzcB-like C-terminal circularly permuted SH3-like" evidence="10">
    <location>
        <begin position="449"/>
        <end position="509"/>
    </location>
</feature>
<keyword evidence="2" id="KW-0813">Transport</keyword>
<evidence type="ECO:0000259" key="9">
    <source>
        <dbReference type="Pfam" id="PF25973"/>
    </source>
</evidence>
<dbReference type="PANTHER" id="PTHR30097:SF4">
    <property type="entry name" value="SLR6042 PROTEIN"/>
    <property type="match status" value="1"/>
</dbReference>
<evidence type="ECO:0000259" key="6">
    <source>
        <dbReference type="Pfam" id="PF25893"/>
    </source>
</evidence>
<evidence type="ECO:0000259" key="10">
    <source>
        <dbReference type="Pfam" id="PF25975"/>
    </source>
</evidence>
<dbReference type="Proteomes" id="UP000620127">
    <property type="component" value="Unassembled WGS sequence"/>
</dbReference>
<evidence type="ECO:0000259" key="7">
    <source>
        <dbReference type="Pfam" id="PF25954"/>
    </source>
</evidence>
<dbReference type="Pfam" id="PF25975">
    <property type="entry name" value="CzcB_C"/>
    <property type="match status" value="1"/>
</dbReference>
<feature type="domain" description="CzcB N-terminal" evidence="8">
    <location>
        <begin position="79"/>
        <end position="170"/>
    </location>
</feature>
<keyword evidence="5" id="KW-0472">Membrane</keyword>
<dbReference type="Gene3D" id="1.10.287.470">
    <property type="entry name" value="Helix hairpin bin"/>
    <property type="match status" value="1"/>
</dbReference>
<evidence type="ECO:0000256" key="5">
    <source>
        <dbReference type="SAM" id="Phobius"/>
    </source>
</evidence>
<accession>A0ABQ2XF45</accession>